<evidence type="ECO:0000313" key="8">
    <source>
        <dbReference type="Proteomes" id="UP000286732"/>
    </source>
</evidence>
<keyword evidence="5" id="KW-0029">Amino-acid transport</keyword>
<evidence type="ECO:0000259" key="6">
    <source>
        <dbReference type="PROSITE" id="PS50893"/>
    </source>
</evidence>
<reference evidence="7 8" key="1">
    <citation type="submission" date="2018-06" db="EMBL/GenBank/DDBJ databases">
        <title>Combined omics and stable isotope probing to characterize newly discovered Mariana Back-Arc vent microbial communities.</title>
        <authorList>
            <person name="Trembath-Reichert E."/>
            <person name="Huber J.A."/>
        </authorList>
    </citation>
    <scope>NUCLEOTIDE SEQUENCE [LARGE SCALE GENOMIC DNA]</scope>
    <source>
        <strain evidence="7">MAG 63_2</strain>
    </source>
</reference>
<comment type="caution">
    <text evidence="7">The sequence shown here is derived from an EMBL/GenBank/DDBJ whole genome shotgun (WGS) entry which is preliminary data.</text>
</comment>
<evidence type="ECO:0000313" key="7">
    <source>
        <dbReference type="EMBL" id="RTZ82663.1"/>
    </source>
</evidence>
<evidence type="ECO:0000256" key="4">
    <source>
        <dbReference type="ARBA" id="ARBA00022840"/>
    </source>
</evidence>
<dbReference type="CDD" id="cd03224">
    <property type="entry name" value="ABC_TM1139_LivF_branched"/>
    <property type="match status" value="1"/>
</dbReference>
<organism evidence="7 8">
    <name type="scientific">SAR324 cluster bacterium</name>
    <dbReference type="NCBI Taxonomy" id="2024889"/>
    <lineage>
        <taxon>Bacteria</taxon>
        <taxon>Deltaproteobacteria</taxon>
        <taxon>SAR324 cluster</taxon>
    </lineage>
</organism>
<dbReference type="Pfam" id="PF00005">
    <property type="entry name" value="ABC_tran"/>
    <property type="match status" value="1"/>
</dbReference>
<evidence type="ECO:0000256" key="1">
    <source>
        <dbReference type="ARBA" id="ARBA00005417"/>
    </source>
</evidence>
<dbReference type="PROSITE" id="PS50893">
    <property type="entry name" value="ABC_TRANSPORTER_2"/>
    <property type="match status" value="1"/>
</dbReference>
<protein>
    <submittedName>
        <fullName evidence="7">ABC transporter ATP-binding protein</fullName>
    </submittedName>
</protein>
<proteinExistence type="inferred from homology"/>
<keyword evidence="3" id="KW-0547">Nucleotide-binding</keyword>
<dbReference type="GO" id="GO:0015807">
    <property type="term" value="P:L-amino acid transport"/>
    <property type="evidence" value="ECO:0007669"/>
    <property type="project" value="TreeGrafter"/>
</dbReference>
<dbReference type="PANTHER" id="PTHR43820:SF7">
    <property type="entry name" value="BRANCHED-CHAIN AMINO ACID TRANSPORT ATP-BINDING PROTEIN LIVF-RELATED"/>
    <property type="match status" value="1"/>
</dbReference>
<accession>A0A432GHN8</accession>
<dbReference type="PANTHER" id="PTHR43820">
    <property type="entry name" value="HIGH-AFFINITY BRANCHED-CHAIN AMINO ACID TRANSPORT ATP-BINDING PROTEIN LIVF"/>
    <property type="match status" value="1"/>
</dbReference>
<dbReference type="EMBL" id="QNZM01000027">
    <property type="protein sequence ID" value="RTZ82663.1"/>
    <property type="molecule type" value="Genomic_DNA"/>
</dbReference>
<dbReference type="Proteomes" id="UP000286732">
    <property type="component" value="Unassembled WGS sequence"/>
</dbReference>
<evidence type="ECO:0000256" key="5">
    <source>
        <dbReference type="ARBA" id="ARBA00022970"/>
    </source>
</evidence>
<dbReference type="AlphaFoldDB" id="A0A432GHN8"/>
<dbReference type="SUPFAM" id="SSF52540">
    <property type="entry name" value="P-loop containing nucleoside triphosphate hydrolases"/>
    <property type="match status" value="1"/>
</dbReference>
<dbReference type="GO" id="GO:0015658">
    <property type="term" value="F:branched-chain amino acid transmembrane transporter activity"/>
    <property type="evidence" value="ECO:0007669"/>
    <property type="project" value="TreeGrafter"/>
</dbReference>
<dbReference type="GO" id="GO:0016887">
    <property type="term" value="F:ATP hydrolysis activity"/>
    <property type="evidence" value="ECO:0007669"/>
    <property type="project" value="InterPro"/>
</dbReference>
<dbReference type="Gene3D" id="3.40.50.300">
    <property type="entry name" value="P-loop containing nucleotide triphosphate hydrolases"/>
    <property type="match status" value="1"/>
</dbReference>
<name>A0A432GHN8_9DELT</name>
<sequence>MPEDISPKNTKSESSFGYHDGEVENIISVEDVNRQAQEIAETVGKEKIAGLVEGDPFLKIEGLHAGYGKMEILHDFNLQVGKGQSLCMIGPNGAGKSTVLHSIFGFTNIYSGNILTRIGDTETTITQMSSSQKLKEAGISYILQDNSVFPDMTVEENLMMGGYLKENTDAAKQSTERIFEKYDRLKARRNKPAKVLSGGERRLLEISRALVMEPNILLVDEPSIGLEPRFIDMGFEILDDLQRNEGKTIIMVEQNAKKGLEFCDIGYVLVSGNLAMAGSGDELLENPDVGRLFLGG</sequence>
<dbReference type="GO" id="GO:0005524">
    <property type="term" value="F:ATP binding"/>
    <property type="evidence" value="ECO:0007669"/>
    <property type="project" value="UniProtKB-KW"/>
</dbReference>
<keyword evidence="4 7" id="KW-0067">ATP-binding</keyword>
<dbReference type="InterPro" id="IPR003439">
    <property type="entry name" value="ABC_transporter-like_ATP-bd"/>
</dbReference>
<dbReference type="PROSITE" id="PS00211">
    <property type="entry name" value="ABC_TRANSPORTER_1"/>
    <property type="match status" value="1"/>
</dbReference>
<keyword evidence="2" id="KW-0813">Transport</keyword>
<evidence type="ECO:0000256" key="3">
    <source>
        <dbReference type="ARBA" id="ARBA00022741"/>
    </source>
</evidence>
<gene>
    <name evidence="7" type="ORF">DSY98_00655</name>
</gene>
<feature type="domain" description="ABC transporter" evidence="6">
    <location>
        <begin position="58"/>
        <end position="296"/>
    </location>
</feature>
<dbReference type="InterPro" id="IPR003593">
    <property type="entry name" value="AAA+_ATPase"/>
</dbReference>
<dbReference type="InterPro" id="IPR017871">
    <property type="entry name" value="ABC_transporter-like_CS"/>
</dbReference>
<comment type="similarity">
    <text evidence="1">Belongs to the ABC transporter superfamily.</text>
</comment>
<dbReference type="SMART" id="SM00382">
    <property type="entry name" value="AAA"/>
    <property type="match status" value="1"/>
</dbReference>
<dbReference type="InterPro" id="IPR052156">
    <property type="entry name" value="BCAA_Transport_ATP-bd_LivF"/>
</dbReference>
<evidence type="ECO:0000256" key="2">
    <source>
        <dbReference type="ARBA" id="ARBA00022448"/>
    </source>
</evidence>
<dbReference type="InterPro" id="IPR027417">
    <property type="entry name" value="P-loop_NTPase"/>
</dbReference>